<sequence length="124" mass="13976">MNTDELLTKLLDGGAVLGLLRPVSGDFWLAAAKWLPDDGDGPSLRWCPMFPEHQGHIHHTRYTKATAKGDYLLMYLGDDYVGGIGPALEFDIDRVQYANTRARWLERLAYGDNQARFADFFNNA</sequence>
<organism evidence="1 2">
    <name type="scientific">Roseimaritima multifibrata</name>
    <dbReference type="NCBI Taxonomy" id="1930274"/>
    <lineage>
        <taxon>Bacteria</taxon>
        <taxon>Pseudomonadati</taxon>
        <taxon>Planctomycetota</taxon>
        <taxon>Planctomycetia</taxon>
        <taxon>Pirellulales</taxon>
        <taxon>Pirellulaceae</taxon>
        <taxon>Roseimaritima</taxon>
    </lineage>
</organism>
<dbReference type="Proteomes" id="UP000320672">
    <property type="component" value="Chromosome"/>
</dbReference>
<accession>A0A517MAG9</accession>
<gene>
    <name evidence="1" type="ORF">FF011L_06210</name>
</gene>
<dbReference type="EMBL" id="CP036262">
    <property type="protein sequence ID" value="QDS91885.1"/>
    <property type="molecule type" value="Genomic_DNA"/>
</dbReference>
<dbReference type="AlphaFoldDB" id="A0A517MAG9"/>
<evidence type="ECO:0000313" key="2">
    <source>
        <dbReference type="Proteomes" id="UP000320672"/>
    </source>
</evidence>
<dbReference type="RefSeq" id="WP_145350068.1">
    <property type="nucleotide sequence ID" value="NZ_CP036262.1"/>
</dbReference>
<dbReference type="KEGG" id="rml:FF011L_06210"/>
<name>A0A517MAG9_9BACT</name>
<protein>
    <submittedName>
        <fullName evidence="1">Uncharacterized protein</fullName>
    </submittedName>
</protein>
<reference evidence="1 2" key="1">
    <citation type="submission" date="2019-02" db="EMBL/GenBank/DDBJ databases">
        <title>Deep-cultivation of Planctomycetes and their phenomic and genomic characterization uncovers novel biology.</title>
        <authorList>
            <person name="Wiegand S."/>
            <person name="Jogler M."/>
            <person name="Boedeker C."/>
            <person name="Pinto D."/>
            <person name="Vollmers J."/>
            <person name="Rivas-Marin E."/>
            <person name="Kohn T."/>
            <person name="Peeters S.H."/>
            <person name="Heuer A."/>
            <person name="Rast P."/>
            <person name="Oberbeckmann S."/>
            <person name="Bunk B."/>
            <person name="Jeske O."/>
            <person name="Meyerdierks A."/>
            <person name="Storesund J.E."/>
            <person name="Kallscheuer N."/>
            <person name="Luecker S."/>
            <person name="Lage O.M."/>
            <person name="Pohl T."/>
            <person name="Merkel B.J."/>
            <person name="Hornburger P."/>
            <person name="Mueller R.-W."/>
            <person name="Bruemmer F."/>
            <person name="Labrenz M."/>
            <person name="Spormann A.M."/>
            <person name="Op den Camp H."/>
            <person name="Overmann J."/>
            <person name="Amann R."/>
            <person name="Jetten M.S.M."/>
            <person name="Mascher T."/>
            <person name="Medema M.H."/>
            <person name="Devos D.P."/>
            <person name="Kaster A.-K."/>
            <person name="Ovreas L."/>
            <person name="Rohde M."/>
            <person name="Galperin M.Y."/>
            <person name="Jogler C."/>
        </authorList>
    </citation>
    <scope>NUCLEOTIDE SEQUENCE [LARGE SCALE GENOMIC DNA]</scope>
    <source>
        <strain evidence="1 2">FF011L</strain>
    </source>
</reference>
<evidence type="ECO:0000313" key="1">
    <source>
        <dbReference type="EMBL" id="QDS91885.1"/>
    </source>
</evidence>
<keyword evidence="2" id="KW-1185">Reference proteome</keyword>
<proteinExistence type="predicted"/>
<dbReference type="OrthoDB" id="9928317at2"/>